<accession>A0AAW1HY08</accession>
<evidence type="ECO:0000259" key="1">
    <source>
        <dbReference type="SMART" id="SM00256"/>
    </source>
</evidence>
<gene>
    <name evidence="2" type="ORF">RND81_10G023700</name>
</gene>
<dbReference type="InterPro" id="IPR050796">
    <property type="entry name" value="SCF_F-box_component"/>
</dbReference>
<evidence type="ECO:0000313" key="3">
    <source>
        <dbReference type="Proteomes" id="UP001443914"/>
    </source>
</evidence>
<feature type="domain" description="F-box" evidence="1">
    <location>
        <begin position="18"/>
        <end position="59"/>
    </location>
</feature>
<keyword evidence="3" id="KW-1185">Reference proteome</keyword>
<protein>
    <recommendedName>
        <fullName evidence="1">F-box domain-containing protein</fullName>
    </recommendedName>
</protein>
<dbReference type="InterPro" id="IPR001810">
    <property type="entry name" value="F-box_dom"/>
</dbReference>
<dbReference type="Pfam" id="PF08268">
    <property type="entry name" value="FBA_3"/>
    <property type="match status" value="1"/>
</dbReference>
<dbReference type="NCBIfam" id="TIGR01640">
    <property type="entry name" value="F_box_assoc_1"/>
    <property type="match status" value="1"/>
</dbReference>
<dbReference type="Proteomes" id="UP001443914">
    <property type="component" value="Unassembled WGS sequence"/>
</dbReference>
<dbReference type="InterPro" id="IPR017451">
    <property type="entry name" value="F-box-assoc_interact_dom"/>
</dbReference>
<proteinExistence type="predicted"/>
<dbReference type="Pfam" id="PF00646">
    <property type="entry name" value="F-box"/>
    <property type="match status" value="1"/>
</dbReference>
<dbReference type="Gene3D" id="1.20.1280.50">
    <property type="match status" value="1"/>
</dbReference>
<dbReference type="InterPro" id="IPR036047">
    <property type="entry name" value="F-box-like_dom_sf"/>
</dbReference>
<dbReference type="SMART" id="SM00256">
    <property type="entry name" value="FBOX"/>
    <property type="match status" value="1"/>
</dbReference>
<dbReference type="InterPro" id="IPR013187">
    <property type="entry name" value="F-box-assoc_dom_typ3"/>
</dbReference>
<dbReference type="PANTHER" id="PTHR31672:SF13">
    <property type="entry name" value="F-BOX PROTEIN CPR30-LIKE"/>
    <property type="match status" value="1"/>
</dbReference>
<comment type="caution">
    <text evidence="2">The sequence shown here is derived from an EMBL/GenBank/DDBJ whole genome shotgun (WGS) entry which is preliminary data.</text>
</comment>
<organism evidence="2 3">
    <name type="scientific">Saponaria officinalis</name>
    <name type="common">Common soapwort</name>
    <name type="synonym">Lychnis saponaria</name>
    <dbReference type="NCBI Taxonomy" id="3572"/>
    <lineage>
        <taxon>Eukaryota</taxon>
        <taxon>Viridiplantae</taxon>
        <taxon>Streptophyta</taxon>
        <taxon>Embryophyta</taxon>
        <taxon>Tracheophyta</taxon>
        <taxon>Spermatophyta</taxon>
        <taxon>Magnoliopsida</taxon>
        <taxon>eudicotyledons</taxon>
        <taxon>Gunneridae</taxon>
        <taxon>Pentapetalae</taxon>
        <taxon>Caryophyllales</taxon>
        <taxon>Caryophyllaceae</taxon>
        <taxon>Caryophylleae</taxon>
        <taxon>Saponaria</taxon>
    </lineage>
</organism>
<name>A0AAW1HY08_SAPOF</name>
<dbReference type="SUPFAM" id="SSF81383">
    <property type="entry name" value="F-box domain"/>
    <property type="match status" value="1"/>
</dbReference>
<reference evidence="2" key="1">
    <citation type="submission" date="2024-03" db="EMBL/GenBank/DDBJ databases">
        <title>WGS assembly of Saponaria officinalis var. Norfolk2.</title>
        <authorList>
            <person name="Jenkins J."/>
            <person name="Shu S."/>
            <person name="Grimwood J."/>
            <person name="Barry K."/>
            <person name="Goodstein D."/>
            <person name="Schmutz J."/>
            <person name="Leebens-Mack J."/>
            <person name="Osbourn A."/>
        </authorList>
    </citation>
    <scope>NUCLEOTIDE SEQUENCE [LARGE SCALE GENOMIC DNA]</scope>
    <source>
        <strain evidence="2">JIC</strain>
    </source>
</reference>
<evidence type="ECO:0000313" key="2">
    <source>
        <dbReference type="EMBL" id="KAK9681729.1"/>
    </source>
</evidence>
<dbReference type="AlphaFoldDB" id="A0AAW1HY08"/>
<sequence length="362" mass="42807">MEIIHQSEEKSKSVTLNIPEEIIHYDILTRVLVKSLLRFKSVCKYWYTLINSSTFINIHQKYSVESRSHDYYSEFLIISNEFGSNTCELMYIDDHNSTSLRNFKIEDVNNFTYFSTVGSCNGFICLKLSDYYSGFKLCNPLTKEFRNIIDHPRDRIRKIVCLKKYRFGYNSVGRDYNIVIVTSYRKYSYPPLFGGVVQVNSTRTNSWKTTDEFSPKLFLTRKGVAINNTLHWNVLKEREKDDSNKNDILKFDLHTEKLGRISYSAQLKNELDFDLMVSNGRLCTVTKNVTTDRIRIWTMNEYGISESWMKLYEFKVALQKSNCFAKDKYHRKKEKSVANRVLRRYLRGSRGLAKFRRKKLFL</sequence>
<dbReference type="PANTHER" id="PTHR31672">
    <property type="entry name" value="BNACNNG10540D PROTEIN"/>
    <property type="match status" value="1"/>
</dbReference>
<dbReference type="EMBL" id="JBDFQZ010000010">
    <property type="protein sequence ID" value="KAK9681729.1"/>
    <property type="molecule type" value="Genomic_DNA"/>
</dbReference>